<comment type="caution">
    <text evidence="2">The sequence shown here is derived from an EMBL/GenBank/DDBJ whole genome shotgun (WGS) entry which is preliminary data.</text>
</comment>
<evidence type="ECO:0000313" key="3">
    <source>
        <dbReference type="Proteomes" id="UP001162483"/>
    </source>
</evidence>
<protein>
    <submittedName>
        <fullName evidence="2">Uncharacterized protein</fullName>
    </submittedName>
</protein>
<feature type="compositionally biased region" description="Basic and acidic residues" evidence="1">
    <location>
        <begin position="27"/>
        <end position="55"/>
    </location>
</feature>
<sequence length="55" mass="6245">MQGPGRPDIVNTRSGESGYSECRVGGRGKEREGRGERREGAERERGGRRQRERGW</sequence>
<organism evidence="2 3">
    <name type="scientific">Staurois parvus</name>
    <dbReference type="NCBI Taxonomy" id="386267"/>
    <lineage>
        <taxon>Eukaryota</taxon>
        <taxon>Metazoa</taxon>
        <taxon>Chordata</taxon>
        <taxon>Craniata</taxon>
        <taxon>Vertebrata</taxon>
        <taxon>Euteleostomi</taxon>
        <taxon>Amphibia</taxon>
        <taxon>Batrachia</taxon>
        <taxon>Anura</taxon>
        <taxon>Neobatrachia</taxon>
        <taxon>Ranoidea</taxon>
        <taxon>Ranidae</taxon>
        <taxon>Staurois</taxon>
    </lineage>
</organism>
<feature type="non-terminal residue" evidence="2">
    <location>
        <position position="55"/>
    </location>
</feature>
<evidence type="ECO:0000313" key="2">
    <source>
        <dbReference type="EMBL" id="CAI9597218.1"/>
    </source>
</evidence>
<evidence type="ECO:0000256" key="1">
    <source>
        <dbReference type="SAM" id="MobiDB-lite"/>
    </source>
</evidence>
<keyword evidence="3" id="KW-1185">Reference proteome</keyword>
<name>A0ABN9FKZ2_9NEOB</name>
<reference evidence="2" key="1">
    <citation type="submission" date="2023-05" db="EMBL/GenBank/DDBJ databases">
        <authorList>
            <person name="Stuckert A."/>
        </authorList>
    </citation>
    <scope>NUCLEOTIDE SEQUENCE</scope>
</reference>
<accession>A0ABN9FKZ2</accession>
<dbReference type="EMBL" id="CATNWA010017007">
    <property type="protein sequence ID" value="CAI9597218.1"/>
    <property type="molecule type" value="Genomic_DNA"/>
</dbReference>
<dbReference type="Proteomes" id="UP001162483">
    <property type="component" value="Unassembled WGS sequence"/>
</dbReference>
<gene>
    <name evidence="2" type="ORF">SPARVUS_LOCUS12200283</name>
</gene>
<proteinExistence type="predicted"/>
<feature type="region of interest" description="Disordered" evidence="1">
    <location>
        <begin position="1"/>
        <end position="55"/>
    </location>
</feature>